<dbReference type="SUPFAM" id="SSF52743">
    <property type="entry name" value="Subtilisin-like"/>
    <property type="match status" value="1"/>
</dbReference>
<gene>
    <name evidence="14" type="ORF">IWW36_000422</name>
</gene>
<dbReference type="AlphaFoldDB" id="A0A9W8M000"/>
<dbReference type="InterPro" id="IPR023828">
    <property type="entry name" value="Peptidase_S8_Ser-AS"/>
</dbReference>
<evidence type="ECO:0000256" key="10">
    <source>
        <dbReference type="RuleBase" id="RU003355"/>
    </source>
</evidence>
<keyword evidence="7 9" id="KW-0720">Serine protease</keyword>
<reference evidence="14" key="1">
    <citation type="submission" date="2022-07" db="EMBL/GenBank/DDBJ databases">
        <title>Phylogenomic reconstructions and comparative analyses of Kickxellomycotina fungi.</title>
        <authorList>
            <person name="Reynolds N.K."/>
            <person name="Stajich J.E."/>
            <person name="Barry K."/>
            <person name="Grigoriev I.V."/>
            <person name="Crous P."/>
            <person name="Smith M.E."/>
        </authorList>
    </citation>
    <scope>NUCLEOTIDE SEQUENCE</scope>
    <source>
        <strain evidence="14">NRRL 1566</strain>
    </source>
</reference>
<keyword evidence="3" id="KW-0964">Secreted</keyword>
<name>A0A9W8M000_9FUNG</name>
<dbReference type="InterPro" id="IPR050131">
    <property type="entry name" value="Peptidase_S8_subtilisin-like"/>
</dbReference>
<feature type="domain" description="PA" evidence="13">
    <location>
        <begin position="363"/>
        <end position="435"/>
    </location>
</feature>
<evidence type="ECO:0000256" key="8">
    <source>
        <dbReference type="PIRSR" id="PIRSR615500-1"/>
    </source>
</evidence>
<dbReference type="OrthoDB" id="10256524at2759"/>
<dbReference type="PANTHER" id="PTHR43806:SF66">
    <property type="entry name" value="SERIN ENDOPEPTIDASE"/>
    <property type="match status" value="1"/>
</dbReference>
<evidence type="ECO:0000259" key="13">
    <source>
        <dbReference type="Pfam" id="PF02225"/>
    </source>
</evidence>
<dbReference type="InterPro" id="IPR046450">
    <property type="entry name" value="PA_dom_sf"/>
</dbReference>
<evidence type="ECO:0000256" key="6">
    <source>
        <dbReference type="ARBA" id="ARBA00022801"/>
    </source>
</evidence>
<keyword evidence="15" id="KW-1185">Reference proteome</keyword>
<evidence type="ECO:0000256" key="2">
    <source>
        <dbReference type="ARBA" id="ARBA00022512"/>
    </source>
</evidence>
<feature type="active site" description="Charge relay system" evidence="8 9">
    <location>
        <position position="195"/>
    </location>
</feature>
<dbReference type="Proteomes" id="UP001139887">
    <property type="component" value="Unassembled WGS sequence"/>
</dbReference>
<evidence type="ECO:0000256" key="1">
    <source>
        <dbReference type="ARBA" id="ARBA00011073"/>
    </source>
</evidence>
<dbReference type="GO" id="GO:0006508">
    <property type="term" value="P:proteolysis"/>
    <property type="evidence" value="ECO:0007669"/>
    <property type="project" value="UniProtKB-KW"/>
</dbReference>
<evidence type="ECO:0000259" key="12">
    <source>
        <dbReference type="Pfam" id="PF00082"/>
    </source>
</evidence>
<keyword evidence="6 9" id="KW-0378">Hydrolase</keyword>
<evidence type="ECO:0000256" key="3">
    <source>
        <dbReference type="ARBA" id="ARBA00022525"/>
    </source>
</evidence>
<evidence type="ECO:0008006" key="16">
    <source>
        <dbReference type="Google" id="ProtNLM"/>
    </source>
</evidence>
<evidence type="ECO:0000256" key="4">
    <source>
        <dbReference type="ARBA" id="ARBA00022670"/>
    </source>
</evidence>
<dbReference type="InterPro" id="IPR022398">
    <property type="entry name" value="Peptidase_S8_His-AS"/>
</dbReference>
<comment type="similarity">
    <text evidence="1 9 10">Belongs to the peptidase S8 family.</text>
</comment>
<evidence type="ECO:0000256" key="7">
    <source>
        <dbReference type="ARBA" id="ARBA00022825"/>
    </source>
</evidence>
<dbReference type="InterPro" id="IPR000209">
    <property type="entry name" value="Peptidase_S8/S53_dom"/>
</dbReference>
<keyword evidence="5 11" id="KW-0732">Signal</keyword>
<keyword evidence="4 9" id="KW-0645">Protease</keyword>
<feature type="chain" id="PRO_5040785154" description="Subtilisin-like protein" evidence="11">
    <location>
        <begin position="23"/>
        <end position="872"/>
    </location>
</feature>
<evidence type="ECO:0000256" key="11">
    <source>
        <dbReference type="SAM" id="SignalP"/>
    </source>
</evidence>
<sequence>MQILALGALTVVSCLSILGVEAGRLLNYPPHVRTKRGAYIVEFESHVPSDHVSKFHAMPDIFVNHHYTKAFNGISVSTRSLDPIHLANVDGVKRVWPVRYYRPASFPPGASNSTDMYLHHVTGVEKALTELGLNGKGIKIGIIDTGVDYNHPELGACWKTEGCLWQYGQDFIGDKYTGANPVIDPNPTPMDCDGHGTHVAGILAGQGPEVHGVAPGATYGMYRVFSCPDGENTETADDIILRGLEAAHKDDHDIISMSLGSSGWPEEPLGVASAKLVEDGVVVVAAAGNDGFGGLQTTSAPAVAHGIISVGSVDNWNITAKQGIITSDQGSKSIMVSTPGNANYTFDFDSDVPLAFPDSNGANFNGCSKFSDDLVGKIAFVKRGDCSFNEKLTNAYEAGANGVLCYNNEPGLLGPSITVPVPIPFVLIGEKDGAYIADRLAAGSVSIKSPKGQYEIFSAETGGQMSSFSSYGPSAELNMYPLISAPGGNIWSTYLLKDGGYASLSGTSMATPYISGTVALIKQARPELSVEDITRLLVSTGKPITDPSTNLKFSPFRSGGGLVSVYDAIQSRVRFDPPVLSINDSKVGPINGDSKLTSLGTVRWAARTITICNHDSKKNMKISLDNMAGNSMSTFLANGSFTYTPRIWPSDATGNVPEDTVPQIYSFNGQKIIKPGQSTSVTVFIVAPKGLKDTENWYYGGFIDFTVQWQGEKTESKYNIPYGGYNGDYSAQKVLSPVSDGLPSILDDSTGNPIQDLSTLVIKENVTASLLYGLSMPSRLVEVKMVNSDTGESVGYLYNGYLEYVPKTCPQCAVPFVTTTIWSYASTDKEGKDTVEVPAGKYHALLRALLPRGDINNDNDYQVWKSGDFTVA</sequence>
<feature type="active site" description="Charge relay system" evidence="8 9">
    <location>
        <position position="144"/>
    </location>
</feature>
<dbReference type="InterPro" id="IPR003137">
    <property type="entry name" value="PA_domain"/>
</dbReference>
<dbReference type="PANTHER" id="PTHR43806">
    <property type="entry name" value="PEPTIDASE S8"/>
    <property type="match status" value="1"/>
</dbReference>
<dbReference type="InterPro" id="IPR023827">
    <property type="entry name" value="Peptidase_S8_Asp-AS"/>
</dbReference>
<dbReference type="SUPFAM" id="SSF52025">
    <property type="entry name" value="PA domain"/>
    <property type="match status" value="1"/>
</dbReference>
<accession>A0A9W8M000</accession>
<organism evidence="14 15">
    <name type="scientific">Coemansia brasiliensis</name>
    <dbReference type="NCBI Taxonomy" id="2650707"/>
    <lineage>
        <taxon>Eukaryota</taxon>
        <taxon>Fungi</taxon>
        <taxon>Fungi incertae sedis</taxon>
        <taxon>Zoopagomycota</taxon>
        <taxon>Kickxellomycotina</taxon>
        <taxon>Kickxellomycetes</taxon>
        <taxon>Kickxellales</taxon>
        <taxon>Kickxellaceae</taxon>
        <taxon>Coemansia</taxon>
    </lineage>
</organism>
<feature type="active site" description="Charge relay system" evidence="8 9">
    <location>
        <position position="508"/>
    </location>
</feature>
<feature type="signal peptide" evidence="11">
    <location>
        <begin position="1"/>
        <end position="22"/>
    </location>
</feature>
<dbReference type="Gene3D" id="3.40.50.200">
    <property type="entry name" value="Peptidase S8/S53 domain"/>
    <property type="match status" value="2"/>
</dbReference>
<dbReference type="PROSITE" id="PS00136">
    <property type="entry name" value="SUBTILASE_ASP"/>
    <property type="match status" value="1"/>
</dbReference>
<dbReference type="PRINTS" id="PR00723">
    <property type="entry name" value="SUBTILISIN"/>
</dbReference>
<dbReference type="InterPro" id="IPR015500">
    <property type="entry name" value="Peptidase_S8_subtilisin-rel"/>
</dbReference>
<dbReference type="InterPro" id="IPR036852">
    <property type="entry name" value="Peptidase_S8/S53_dom_sf"/>
</dbReference>
<evidence type="ECO:0000313" key="15">
    <source>
        <dbReference type="Proteomes" id="UP001139887"/>
    </source>
</evidence>
<evidence type="ECO:0000256" key="9">
    <source>
        <dbReference type="PROSITE-ProRule" id="PRU01240"/>
    </source>
</evidence>
<dbReference type="PROSITE" id="PS00137">
    <property type="entry name" value="SUBTILASE_HIS"/>
    <property type="match status" value="1"/>
</dbReference>
<feature type="domain" description="Peptidase S8/S53" evidence="12">
    <location>
        <begin position="135"/>
        <end position="541"/>
    </location>
</feature>
<dbReference type="PROSITE" id="PS51892">
    <property type="entry name" value="SUBTILASE"/>
    <property type="match status" value="1"/>
</dbReference>
<evidence type="ECO:0000256" key="5">
    <source>
        <dbReference type="ARBA" id="ARBA00022729"/>
    </source>
</evidence>
<dbReference type="PROSITE" id="PS00138">
    <property type="entry name" value="SUBTILASE_SER"/>
    <property type="match status" value="1"/>
</dbReference>
<comment type="caution">
    <text evidence="14">The sequence shown here is derived from an EMBL/GenBank/DDBJ whole genome shotgun (WGS) entry which is preliminary data.</text>
</comment>
<protein>
    <recommendedName>
        <fullName evidence="16">Subtilisin-like protein</fullName>
    </recommendedName>
</protein>
<proteinExistence type="inferred from homology"/>
<dbReference type="Gene3D" id="3.50.30.30">
    <property type="match status" value="1"/>
</dbReference>
<dbReference type="Pfam" id="PF00082">
    <property type="entry name" value="Peptidase_S8"/>
    <property type="match status" value="1"/>
</dbReference>
<dbReference type="InterPro" id="IPR034187">
    <property type="entry name" value="Peptidases_S8_5"/>
</dbReference>
<keyword evidence="2" id="KW-0134">Cell wall</keyword>
<dbReference type="CDD" id="cd07489">
    <property type="entry name" value="Peptidases_S8_5"/>
    <property type="match status" value="1"/>
</dbReference>
<dbReference type="EMBL" id="JANBUW010000004">
    <property type="protein sequence ID" value="KAJ2852279.1"/>
    <property type="molecule type" value="Genomic_DNA"/>
</dbReference>
<dbReference type="GO" id="GO:0005615">
    <property type="term" value="C:extracellular space"/>
    <property type="evidence" value="ECO:0007669"/>
    <property type="project" value="TreeGrafter"/>
</dbReference>
<evidence type="ECO:0000313" key="14">
    <source>
        <dbReference type="EMBL" id="KAJ2852279.1"/>
    </source>
</evidence>
<dbReference type="GO" id="GO:0004252">
    <property type="term" value="F:serine-type endopeptidase activity"/>
    <property type="evidence" value="ECO:0007669"/>
    <property type="project" value="UniProtKB-UniRule"/>
</dbReference>
<dbReference type="Pfam" id="PF02225">
    <property type="entry name" value="PA"/>
    <property type="match status" value="1"/>
</dbReference>